<evidence type="ECO:0000313" key="2">
    <source>
        <dbReference type="EMBL" id="CAK9327719.1"/>
    </source>
</evidence>
<sequence length="101" mass="11024">MSKLPRVKSSLSSLSRDSNFGGQVESDGRQYLRMAAAISDCDFMGVLNGGVTQPTAMAMAITPTMIKIIKPLIRISYWLGFKKALIRVANRLILLIPVIGL</sequence>
<keyword evidence="3" id="KW-1185">Reference proteome</keyword>
<accession>A0ABP0Z4P0</accession>
<organism evidence="2 3">
    <name type="scientific">Citrullus colocynthis</name>
    <name type="common">colocynth</name>
    <dbReference type="NCBI Taxonomy" id="252529"/>
    <lineage>
        <taxon>Eukaryota</taxon>
        <taxon>Viridiplantae</taxon>
        <taxon>Streptophyta</taxon>
        <taxon>Embryophyta</taxon>
        <taxon>Tracheophyta</taxon>
        <taxon>Spermatophyta</taxon>
        <taxon>Magnoliopsida</taxon>
        <taxon>eudicotyledons</taxon>
        <taxon>Gunneridae</taxon>
        <taxon>Pentapetalae</taxon>
        <taxon>rosids</taxon>
        <taxon>fabids</taxon>
        <taxon>Cucurbitales</taxon>
        <taxon>Cucurbitaceae</taxon>
        <taxon>Benincaseae</taxon>
        <taxon>Citrullus</taxon>
    </lineage>
</organism>
<dbReference type="Proteomes" id="UP001642487">
    <property type="component" value="Chromosome 8"/>
</dbReference>
<protein>
    <submittedName>
        <fullName evidence="2">Uncharacterized protein</fullName>
    </submittedName>
</protein>
<reference evidence="2 3" key="1">
    <citation type="submission" date="2024-03" db="EMBL/GenBank/DDBJ databases">
        <authorList>
            <person name="Gkanogiannis A."/>
            <person name="Becerra Lopez-Lavalle L."/>
        </authorList>
    </citation>
    <scope>NUCLEOTIDE SEQUENCE [LARGE SCALE GENOMIC DNA]</scope>
</reference>
<proteinExistence type="predicted"/>
<dbReference type="EMBL" id="OZ021742">
    <property type="protein sequence ID" value="CAK9327719.1"/>
    <property type="molecule type" value="Genomic_DNA"/>
</dbReference>
<evidence type="ECO:0000313" key="3">
    <source>
        <dbReference type="Proteomes" id="UP001642487"/>
    </source>
</evidence>
<evidence type="ECO:0000256" key="1">
    <source>
        <dbReference type="SAM" id="MobiDB-lite"/>
    </source>
</evidence>
<feature type="region of interest" description="Disordered" evidence="1">
    <location>
        <begin position="1"/>
        <end position="24"/>
    </location>
</feature>
<name>A0ABP0Z4P0_9ROSI</name>
<gene>
    <name evidence="2" type="ORF">CITCOLO1_LOCUS20107</name>
</gene>